<evidence type="ECO:0000313" key="1">
    <source>
        <dbReference type="EMBL" id="CAB3997374.1"/>
    </source>
</evidence>
<dbReference type="GO" id="GO:0006310">
    <property type="term" value="P:DNA recombination"/>
    <property type="evidence" value="ECO:0007669"/>
    <property type="project" value="InterPro"/>
</dbReference>
<gene>
    <name evidence="1" type="ORF">PACLA_8A050579</name>
</gene>
<proteinExistence type="predicted"/>
<dbReference type="SUPFAM" id="SSF56349">
    <property type="entry name" value="DNA breaking-rejoining enzymes"/>
    <property type="match status" value="1"/>
</dbReference>
<dbReference type="Proteomes" id="UP001152795">
    <property type="component" value="Unassembled WGS sequence"/>
</dbReference>
<organism evidence="1 2">
    <name type="scientific">Paramuricea clavata</name>
    <name type="common">Red gorgonian</name>
    <name type="synonym">Violescent sea-whip</name>
    <dbReference type="NCBI Taxonomy" id="317549"/>
    <lineage>
        <taxon>Eukaryota</taxon>
        <taxon>Metazoa</taxon>
        <taxon>Cnidaria</taxon>
        <taxon>Anthozoa</taxon>
        <taxon>Octocorallia</taxon>
        <taxon>Malacalcyonacea</taxon>
        <taxon>Plexauridae</taxon>
        <taxon>Paramuricea</taxon>
    </lineage>
</organism>
<dbReference type="AlphaFoldDB" id="A0A6S7GVE7"/>
<dbReference type="Gene3D" id="1.10.443.10">
    <property type="entry name" value="Intergrase catalytic core"/>
    <property type="match status" value="1"/>
</dbReference>
<dbReference type="GO" id="GO:0003677">
    <property type="term" value="F:DNA binding"/>
    <property type="evidence" value="ECO:0007669"/>
    <property type="project" value="InterPro"/>
</dbReference>
<sequence length="104" mass="11615">MEKAGVNGHFTNHSLRATAVSRLFREGVDDKLIKGVTGHRSEALDCYKRETESSMQMSRKYAVEKIHAGRKGDKKSCTIGLLDTIESVKKMNALMLCMLVDARN</sequence>
<dbReference type="InterPro" id="IPR011010">
    <property type="entry name" value="DNA_brk_join_enz"/>
</dbReference>
<name>A0A6S7GVE7_PARCT</name>
<dbReference type="InterPro" id="IPR013762">
    <property type="entry name" value="Integrase-like_cat_sf"/>
</dbReference>
<comment type="caution">
    <text evidence="1">The sequence shown here is derived from an EMBL/GenBank/DDBJ whole genome shotgun (WGS) entry which is preliminary data.</text>
</comment>
<dbReference type="EMBL" id="CACRXK020003084">
    <property type="protein sequence ID" value="CAB3997374.1"/>
    <property type="molecule type" value="Genomic_DNA"/>
</dbReference>
<dbReference type="GO" id="GO:0015074">
    <property type="term" value="P:DNA integration"/>
    <property type="evidence" value="ECO:0007669"/>
    <property type="project" value="InterPro"/>
</dbReference>
<reference evidence="1" key="1">
    <citation type="submission" date="2020-04" db="EMBL/GenBank/DDBJ databases">
        <authorList>
            <person name="Alioto T."/>
            <person name="Alioto T."/>
            <person name="Gomez Garrido J."/>
        </authorList>
    </citation>
    <scope>NUCLEOTIDE SEQUENCE</scope>
    <source>
        <strain evidence="1">A484AB</strain>
    </source>
</reference>
<keyword evidence="2" id="KW-1185">Reference proteome</keyword>
<accession>A0A6S7GVE7</accession>
<evidence type="ECO:0000313" key="2">
    <source>
        <dbReference type="Proteomes" id="UP001152795"/>
    </source>
</evidence>
<dbReference type="OrthoDB" id="6144956at2759"/>
<protein>
    <submittedName>
        <fullName evidence="1">Zinc finger MYM-type 2</fullName>
    </submittedName>
</protein>